<keyword evidence="7" id="KW-0833">Ubl conjugation pathway</keyword>
<dbReference type="GO" id="GO:0080008">
    <property type="term" value="C:Cul4-RING E3 ubiquitin ligase complex"/>
    <property type="evidence" value="ECO:0007669"/>
    <property type="project" value="TreeGrafter"/>
</dbReference>
<protein>
    <recommendedName>
        <fullName evidence="14">DDB1- and CUL4-associated factor 12 beta-propeller domain-containing protein</fullName>
    </recommendedName>
</protein>
<dbReference type="PANTHER" id="PTHR19860">
    <property type="entry name" value="DDB1- AND CUL4-ASSOCIATED FACTOR 12-RELATED"/>
    <property type="match status" value="1"/>
</dbReference>
<dbReference type="EMBL" id="KQ241794">
    <property type="protein sequence ID" value="KNC84016.1"/>
    <property type="molecule type" value="Genomic_DNA"/>
</dbReference>
<comment type="subunit">
    <text evidence="11">Component of the DCX(DCAF12) E3 ubiquitin ligase complex, at least composed of CUL4 (CUL4A or CUL4B), DDB1, DCAF12 and RBX1.</text>
</comment>
<evidence type="ECO:0000256" key="1">
    <source>
        <dbReference type="ARBA" id="ARBA00004123"/>
    </source>
</evidence>
<evidence type="ECO:0000313" key="16">
    <source>
        <dbReference type="Proteomes" id="UP000054560"/>
    </source>
</evidence>
<dbReference type="InterPro" id="IPR056151">
    <property type="entry name" value="Beta-prop_DCAF12"/>
</dbReference>
<keyword evidence="4" id="KW-0963">Cytoplasm</keyword>
<dbReference type="SUPFAM" id="SSF50978">
    <property type="entry name" value="WD40 repeat-like"/>
    <property type="match status" value="1"/>
</dbReference>
<sequence length="677" mass="73593">MSLTTTVYNVDTHEQRNIPLLSGSDRTESLSHRKSSVSVFDWLYNNPGPIRDNGARTTAAVTRTTHEADSRCSHNESDDFSDDRDGLICNSARDSRCCYSRGSDLPSMCGWSGSQRTGGECSSSADHYTERRFSTESSWYRDSSTTRDCALGDDADGERTYILAHQSRFQGKCRTKSEGDNACRWRDERCTDRGKLGCSGNLNTGKSSQILKSAPSESGHQTQQPRRRARTYTTASSNRRRESLLSEDATDNQDDTHIDTYAQIYTPASYPGINGSVSTSIRLLGLTLPRMPPIALLQSSLTTEPLSPVPQHCGIHSIAINPSRTLLATGGVDAETIGVYRLPSFDPVCVCLGHKDWVFSVQWLSDGKLVSGSRDSRVCTWDITPFLTQSASPRDSRHTFCGDRQSRVPTATRNAWFSSTISSPESDDDAGYCSDASSASDSVAPAQTVGHKAPACRPNGSANHHTGKVRDLVTNTFEMATLSADSCVKIWDPARLVPKATVRLQHCDELACMSPAAVDAGGIYHNEAIYKNVYAVGSQKHVSFVDPRAGLVVNSIESLDEGMGVRSLSVRGGVLTVGGGLGRLSFYDFSAQKYLSANEHWPQQSTTPASKQSSLFLSTGPGWLMRNRVWETHFLGSEVRNAAYTHSYDESGARLLVAGGPPQLGLVGAYAGVWDGS</sequence>
<dbReference type="InterPro" id="IPR001680">
    <property type="entry name" value="WD40_rpt"/>
</dbReference>
<dbReference type="AlphaFoldDB" id="A0A0L0G5C1"/>
<dbReference type="OrthoDB" id="10251741at2759"/>
<evidence type="ECO:0000256" key="8">
    <source>
        <dbReference type="ARBA" id="ARBA00023242"/>
    </source>
</evidence>
<evidence type="ECO:0000256" key="9">
    <source>
        <dbReference type="ARBA" id="ARBA00037373"/>
    </source>
</evidence>
<keyword evidence="5 12" id="KW-0853">WD repeat</keyword>
<comment type="similarity">
    <text evidence="10">Belongs to the WD repeat DCAF12 family.</text>
</comment>
<dbReference type="Pfam" id="PF23760">
    <property type="entry name" value="Beta-prop_DCAF12"/>
    <property type="match status" value="2"/>
</dbReference>
<feature type="repeat" description="WD" evidence="12">
    <location>
        <begin position="351"/>
        <end position="383"/>
    </location>
</feature>
<evidence type="ECO:0000256" key="5">
    <source>
        <dbReference type="ARBA" id="ARBA00022574"/>
    </source>
</evidence>
<evidence type="ECO:0000256" key="6">
    <source>
        <dbReference type="ARBA" id="ARBA00022737"/>
    </source>
</evidence>
<feature type="domain" description="DDB1- and CUL4-associated factor 12 beta-propeller" evidence="14">
    <location>
        <begin position="448"/>
        <end position="674"/>
    </location>
</feature>
<comment type="function">
    <text evidence="9">Substrate-recognition component of a DCX (DDB1-CUL4-X-box) E3 ubiquitin-protein ligase complex of the DesCEND (destruction via C-end degrons) pathway, which recognizes a C-degron located at the extreme C terminus of target proteins, leading to their ubiquitination and degradation. The C-degron recognized by the DesCEND pathway is usually a motif of less than ten residues and can be present in full-length proteins, truncated proteins or proteolytically cleaved forms. The DCX(DCAF12) complex specifically recognizes proteins with a diglutamate (Glu-Glu) at the C-terminus leading to their ubiquitination and degradation. Also directly recognizes the C-terminal glutamate-leucine (Glu-Leu) degron as an alternative degron in proteins leading to their ubiquitination and degradation.</text>
</comment>
<feature type="region of interest" description="Disordered" evidence="13">
    <location>
        <begin position="419"/>
        <end position="438"/>
    </location>
</feature>
<comment type="subcellular location">
    <subcellularLocation>
        <location evidence="2">Cytoplasm</location>
        <location evidence="2">Cytoskeleton</location>
        <location evidence="2">Microtubule organizing center</location>
        <location evidence="2">Centrosome</location>
    </subcellularLocation>
    <subcellularLocation>
        <location evidence="1">Nucleus</location>
    </subcellularLocation>
</comment>
<dbReference type="Proteomes" id="UP000054560">
    <property type="component" value="Unassembled WGS sequence"/>
</dbReference>
<dbReference type="RefSeq" id="XP_014157918.1">
    <property type="nucleotide sequence ID" value="XM_014302443.1"/>
</dbReference>
<dbReference type="Gene3D" id="2.130.10.10">
    <property type="entry name" value="YVTN repeat-like/Quinoprotein amine dehydrogenase"/>
    <property type="match status" value="2"/>
</dbReference>
<evidence type="ECO:0000256" key="7">
    <source>
        <dbReference type="ARBA" id="ARBA00022786"/>
    </source>
</evidence>
<evidence type="ECO:0000256" key="11">
    <source>
        <dbReference type="ARBA" id="ARBA00038623"/>
    </source>
</evidence>
<dbReference type="STRING" id="667725.A0A0L0G5C1"/>
<dbReference type="PROSITE" id="PS50082">
    <property type="entry name" value="WD_REPEATS_2"/>
    <property type="match status" value="1"/>
</dbReference>
<feature type="region of interest" description="Disordered" evidence="13">
    <location>
        <begin position="201"/>
        <end position="253"/>
    </location>
</feature>
<evidence type="ECO:0000256" key="3">
    <source>
        <dbReference type="ARBA" id="ARBA00004906"/>
    </source>
</evidence>
<dbReference type="GO" id="GO:0005813">
    <property type="term" value="C:centrosome"/>
    <property type="evidence" value="ECO:0007669"/>
    <property type="project" value="UniProtKB-SubCell"/>
</dbReference>
<feature type="domain" description="DDB1- and CUL4-associated factor 12 beta-propeller" evidence="14">
    <location>
        <begin position="289"/>
        <end position="393"/>
    </location>
</feature>
<dbReference type="GO" id="GO:0005634">
    <property type="term" value="C:nucleus"/>
    <property type="evidence" value="ECO:0007669"/>
    <property type="project" value="UniProtKB-SubCell"/>
</dbReference>
<evidence type="ECO:0000256" key="2">
    <source>
        <dbReference type="ARBA" id="ARBA00004300"/>
    </source>
</evidence>
<comment type="pathway">
    <text evidence="3">Protein modification; protein ubiquitination.</text>
</comment>
<proteinExistence type="inferred from homology"/>
<evidence type="ECO:0000259" key="14">
    <source>
        <dbReference type="Pfam" id="PF23760"/>
    </source>
</evidence>
<evidence type="ECO:0000313" key="15">
    <source>
        <dbReference type="EMBL" id="KNC84016.1"/>
    </source>
</evidence>
<feature type="compositionally biased region" description="Polar residues" evidence="13">
    <location>
        <begin position="201"/>
        <end position="224"/>
    </location>
</feature>
<keyword evidence="6" id="KW-0677">Repeat</keyword>
<dbReference type="SMART" id="SM00320">
    <property type="entry name" value="WD40"/>
    <property type="match status" value="3"/>
</dbReference>
<evidence type="ECO:0000256" key="4">
    <source>
        <dbReference type="ARBA" id="ARBA00022490"/>
    </source>
</evidence>
<keyword evidence="16" id="KW-1185">Reference proteome</keyword>
<name>A0A0L0G5C1_9EUKA</name>
<accession>A0A0L0G5C1</accession>
<evidence type="ECO:0000256" key="13">
    <source>
        <dbReference type="SAM" id="MobiDB-lite"/>
    </source>
</evidence>
<organism evidence="15 16">
    <name type="scientific">Sphaeroforma arctica JP610</name>
    <dbReference type="NCBI Taxonomy" id="667725"/>
    <lineage>
        <taxon>Eukaryota</taxon>
        <taxon>Ichthyosporea</taxon>
        <taxon>Ichthyophonida</taxon>
        <taxon>Sphaeroforma</taxon>
    </lineage>
</organism>
<evidence type="ECO:0000256" key="12">
    <source>
        <dbReference type="PROSITE-ProRule" id="PRU00221"/>
    </source>
</evidence>
<dbReference type="PROSITE" id="PS00678">
    <property type="entry name" value="WD_REPEATS_1"/>
    <property type="match status" value="1"/>
</dbReference>
<evidence type="ECO:0000256" key="10">
    <source>
        <dbReference type="ARBA" id="ARBA00038022"/>
    </source>
</evidence>
<keyword evidence="8" id="KW-0539">Nucleus</keyword>
<dbReference type="PANTHER" id="PTHR19860:SF16">
    <property type="entry name" value="DDB1- AND CUL4-ASSOCIATED FACTOR 12"/>
    <property type="match status" value="1"/>
</dbReference>
<reference evidence="15 16" key="1">
    <citation type="submission" date="2011-02" db="EMBL/GenBank/DDBJ databases">
        <title>The Genome Sequence of Sphaeroforma arctica JP610.</title>
        <authorList>
            <consortium name="The Broad Institute Genome Sequencing Platform"/>
            <person name="Russ C."/>
            <person name="Cuomo C."/>
            <person name="Young S.K."/>
            <person name="Zeng Q."/>
            <person name="Gargeya S."/>
            <person name="Alvarado L."/>
            <person name="Berlin A."/>
            <person name="Chapman S.B."/>
            <person name="Chen Z."/>
            <person name="Freedman E."/>
            <person name="Gellesch M."/>
            <person name="Goldberg J."/>
            <person name="Griggs A."/>
            <person name="Gujja S."/>
            <person name="Heilman E."/>
            <person name="Heiman D."/>
            <person name="Howarth C."/>
            <person name="Mehta T."/>
            <person name="Neiman D."/>
            <person name="Pearson M."/>
            <person name="Roberts A."/>
            <person name="Saif S."/>
            <person name="Shea T."/>
            <person name="Shenoy N."/>
            <person name="Sisk P."/>
            <person name="Stolte C."/>
            <person name="Sykes S."/>
            <person name="White J."/>
            <person name="Yandava C."/>
            <person name="Burger G."/>
            <person name="Gray M.W."/>
            <person name="Holland P.W.H."/>
            <person name="King N."/>
            <person name="Lang F.B.F."/>
            <person name="Roger A.J."/>
            <person name="Ruiz-Trillo I."/>
            <person name="Haas B."/>
            <person name="Nusbaum C."/>
            <person name="Birren B."/>
        </authorList>
    </citation>
    <scope>NUCLEOTIDE SEQUENCE [LARGE SCALE GENOMIC DNA]</scope>
    <source>
        <strain evidence="15 16">JP610</strain>
    </source>
</reference>
<dbReference type="InterPro" id="IPR036322">
    <property type="entry name" value="WD40_repeat_dom_sf"/>
</dbReference>
<dbReference type="eggNOG" id="ENOG502QR7U">
    <property type="taxonomic scope" value="Eukaryota"/>
</dbReference>
<dbReference type="InterPro" id="IPR015943">
    <property type="entry name" value="WD40/YVTN_repeat-like_dom_sf"/>
</dbReference>
<gene>
    <name evidence="15" type="ORF">SARC_03750</name>
</gene>
<dbReference type="InterPro" id="IPR019775">
    <property type="entry name" value="WD40_repeat_CS"/>
</dbReference>
<dbReference type="InterPro" id="IPR051191">
    <property type="entry name" value="DCAF12"/>
</dbReference>
<dbReference type="GeneID" id="25904254"/>